<proteinExistence type="predicted"/>
<name>A0A9D4T8Z1_RHISA</name>
<dbReference type="EMBL" id="JABSTV010001245">
    <property type="protein sequence ID" value="KAH7982952.1"/>
    <property type="molecule type" value="Genomic_DNA"/>
</dbReference>
<accession>A0A9D4T8Z1</accession>
<dbReference type="AlphaFoldDB" id="A0A9D4T8Z1"/>
<protein>
    <submittedName>
        <fullName evidence="1">Uncharacterized protein</fullName>
    </submittedName>
</protein>
<comment type="caution">
    <text evidence="1">The sequence shown here is derived from an EMBL/GenBank/DDBJ whole genome shotgun (WGS) entry which is preliminary data.</text>
</comment>
<keyword evidence="2" id="KW-1185">Reference proteome</keyword>
<gene>
    <name evidence="1" type="ORF">HPB52_008363</name>
</gene>
<sequence length="140" mass="15339">MKWLKKGAQNNRVTSSISKCLSAQGRKAKTAAPVCAFVIVSSRFPCLHGPPLLTRASGCMRPPRCLAHHSRYPTPKATAQARLYLDVTLRRNRHRLHEQATVIHNGGADGAHPTAHECVCVGAAQPLYGRRHLPAARKYS</sequence>
<organism evidence="1 2">
    <name type="scientific">Rhipicephalus sanguineus</name>
    <name type="common">Brown dog tick</name>
    <name type="synonym">Ixodes sanguineus</name>
    <dbReference type="NCBI Taxonomy" id="34632"/>
    <lineage>
        <taxon>Eukaryota</taxon>
        <taxon>Metazoa</taxon>
        <taxon>Ecdysozoa</taxon>
        <taxon>Arthropoda</taxon>
        <taxon>Chelicerata</taxon>
        <taxon>Arachnida</taxon>
        <taxon>Acari</taxon>
        <taxon>Parasitiformes</taxon>
        <taxon>Ixodida</taxon>
        <taxon>Ixodoidea</taxon>
        <taxon>Ixodidae</taxon>
        <taxon>Rhipicephalinae</taxon>
        <taxon>Rhipicephalus</taxon>
        <taxon>Rhipicephalus</taxon>
    </lineage>
</organism>
<evidence type="ECO:0000313" key="2">
    <source>
        <dbReference type="Proteomes" id="UP000821837"/>
    </source>
</evidence>
<evidence type="ECO:0000313" key="1">
    <source>
        <dbReference type="EMBL" id="KAH7982952.1"/>
    </source>
</evidence>
<reference evidence="1" key="1">
    <citation type="journal article" date="2020" name="Cell">
        <title>Large-Scale Comparative Analyses of Tick Genomes Elucidate Their Genetic Diversity and Vector Capacities.</title>
        <authorList>
            <consortium name="Tick Genome and Microbiome Consortium (TIGMIC)"/>
            <person name="Jia N."/>
            <person name="Wang J."/>
            <person name="Shi W."/>
            <person name="Du L."/>
            <person name="Sun Y."/>
            <person name="Zhan W."/>
            <person name="Jiang J.F."/>
            <person name="Wang Q."/>
            <person name="Zhang B."/>
            <person name="Ji P."/>
            <person name="Bell-Sakyi L."/>
            <person name="Cui X.M."/>
            <person name="Yuan T.T."/>
            <person name="Jiang B.G."/>
            <person name="Yang W.F."/>
            <person name="Lam T.T."/>
            <person name="Chang Q.C."/>
            <person name="Ding S.J."/>
            <person name="Wang X.J."/>
            <person name="Zhu J.G."/>
            <person name="Ruan X.D."/>
            <person name="Zhao L."/>
            <person name="Wei J.T."/>
            <person name="Ye R.Z."/>
            <person name="Que T.C."/>
            <person name="Du C.H."/>
            <person name="Zhou Y.H."/>
            <person name="Cheng J.X."/>
            <person name="Dai P.F."/>
            <person name="Guo W.B."/>
            <person name="Han X.H."/>
            <person name="Huang E.J."/>
            <person name="Li L.F."/>
            <person name="Wei W."/>
            <person name="Gao Y.C."/>
            <person name="Liu J.Z."/>
            <person name="Shao H.Z."/>
            <person name="Wang X."/>
            <person name="Wang C.C."/>
            <person name="Yang T.C."/>
            <person name="Huo Q.B."/>
            <person name="Li W."/>
            <person name="Chen H.Y."/>
            <person name="Chen S.E."/>
            <person name="Zhou L.G."/>
            <person name="Ni X.B."/>
            <person name="Tian J.H."/>
            <person name="Sheng Y."/>
            <person name="Liu T."/>
            <person name="Pan Y.S."/>
            <person name="Xia L.Y."/>
            <person name="Li J."/>
            <person name="Zhao F."/>
            <person name="Cao W.C."/>
        </authorList>
    </citation>
    <scope>NUCLEOTIDE SEQUENCE</scope>
    <source>
        <strain evidence="1">Rsan-2018</strain>
    </source>
</reference>
<dbReference type="Proteomes" id="UP000821837">
    <property type="component" value="Chromosome 1"/>
</dbReference>
<reference evidence="1" key="2">
    <citation type="submission" date="2021-09" db="EMBL/GenBank/DDBJ databases">
        <authorList>
            <person name="Jia N."/>
            <person name="Wang J."/>
            <person name="Shi W."/>
            <person name="Du L."/>
            <person name="Sun Y."/>
            <person name="Zhan W."/>
            <person name="Jiang J."/>
            <person name="Wang Q."/>
            <person name="Zhang B."/>
            <person name="Ji P."/>
            <person name="Sakyi L.B."/>
            <person name="Cui X."/>
            <person name="Yuan T."/>
            <person name="Jiang B."/>
            <person name="Yang W."/>
            <person name="Lam T.T.-Y."/>
            <person name="Chang Q."/>
            <person name="Ding S."/>
            <person name="Wang X."/>
            <person name="Zhu J."/>
            <person name="Ruan X."/>
            <person name="Zhao L."/>
            <person name="Wei J."/>
            <person name="Que T."/>
            <person name="Du C."/>
            <person name="Cheng J."/>
            <person name="Dai P."/>
            <person name="Han X."/>
            <person name="Huang E."/>
            <person name="Gao Y."/>
            <person name="Liu J."/>
            <person name="Shao H."/>
            <person name="Ye R."/>
            <person name="Li L."/>
            <person name="Wei W."/>
            <person name="Wang X."/>
            <person name="Wang C."/>
            <person name="Huo Q."/>
            <person name="Li W."/>
            <person name="Guo W."/>
            <person name="Chen H."/>
            <person name="Chen S."/>
            <person name="Zhou L."/>
            <person name="Zhou L."/>
            <person name="Ni X."/>
            <person name="Tian J."/>
            <person name="Zhou Y."/>
            <person name="Sheng Y."/>
            <person name="Liu T."/>
            <person name="Pan Y."/>
            <person name="Xia L."/>
            <person name="Li J."/>
            <person name="Zhao F."/>
            <person name="Cao W."/>
        </authorList>
    </citation>
    <scope>NUCLEOTIDE SEQUENCE</scope>
    <source>
        <strain evidence="1">Rsan-2018</strain>
        <tissue evidence="1">Larvae</tissue>
    </source>
</reference>